<name>A0ACB7RI94_HYAAI</name>
<dbReference type="Proteomes" id="UP000821845">
    <property type="component" value="Chromosome 9"/>
</dbReference>
<organism evidence="1 2">
    <name type="scientific">Hyalomma asiaticum</name>
    <name type="common">Tick</name>
    <dbReference type="NCBI Taxonomy" id="266040"/>
    <lineage>
        <taxon>Eukaryota</taxon>
        <taxon>Metazoa</taxon>
        <taxon>Ecdysozoa</taxon>
        <taxon>Arthropoda</taxon>
        <taxon>Chelicerata</taxon>
        <taxon>Arachnida</taxon>
        <taxon>Acari</taxon>
        <taxon>Parasitiformes</taxon>
        <taxon>Ixodida</taxon>
        <taxon>Ixodoidea</taxon>
        <taxon>Ixodidae</taxon>
        <taxon>Hyalomminae</taxon>
        <taxon>Hyalomma</taxon>
    </lineage>
</organism>
<evidence type="ECO:0000313" key="1">
    <source>
        <dbReference type="EMBL" id="KAH6922043.1"/>
    </source>
</evidence>
<comment type="caution">
    <text evidence="1">The sequence shown here is derived from an EMBL/GenBank/DDBJ whole genome shotgun (WGS) entry which is preliminary data.</text>
</comment>
<dbReference type="EMBL" id="CM023489">
    <property type="protein sequence ID" value="KAH6922043.1"/>
    <property type="molecule type" value="Genomic_DNA"/>
</dbReference>
<accession>A0ACB7RI94</accession>
<keyword evidence="2" id="KW-1185">Reference proteome</keyword>
<protein>
    <submittedName>
        <fullName evidence="1">Uncharacterized protein</fullName>
    </submittedName>
</protein>
<sequence>MECPSLQYAYIGIDCEGEDLGTNFSNVFGSLRTLELNCYNTGSGYARQIASYIRENKCLRALVLWNCCGGDEGAEVLIEALGESSTLKTLTLTGMKLSSHTFVGFAKMLASNPTLELNLAEACSLDKEIVSSLLAQDRYCGVFKRLDVLWHQDVLPELTMLVRREACHPDLRVRVSSSVDQGVLKQFFDAVAAGKTIRRLVFYENEDTFDALADGIAFAVERTTTIQEIVNHMDVARGREHQLIRVLDALKENRSVASVTMQAQLITPAIATSLSELLAVNDVLWKIDVCDNPDVSPKELNTILDGLTRNNTLTDFIDFDDNDQSEEVLEMQDHLAGNFLLLQKAAQFIISGGDVNDGGGLRALMKVHSSAGLVESLLDATNMTREEALQAIQRVVDSFLPTLSDRNGKR</sequence>
<reference evidence="1" key="1">
    <citation type="submission" date="2020-05" db="EMBL/GenBank/DDBJ databases">
        <title>Large-scale comparative analyses of tick genomes elucidate their genetic diversity and vector capacities.</title>
        <authorList>
            <person name="Jia N."/>
            <person name="Wang J."/>
            <person name="Shi W."/>
            <person name="Du L."/>
            <person name="Sun Y."/>
            <person name="Zhan W."/>
            <person name="Jiang J."/>
            <person name="Wang Q."/>
            <person name="Zhang B."/>
            <person name="Ji P."/>
            <person name="Sakyi L.B."/>
            <person name="Cui X."/>
            <person name="Yuan T."/>
            <person name="Jiang B."/>
            <person name="Yang W."/>
            <person name="Lam T.T.-Y."/>
            <person name="Chang Q."/>
            <person name="Ding S."/>
            <person name="Wang X."/>
            <person name="Zhu J."/>
            <person name="Ruan X."/>
            <person name="Zhao L."/>
            <person name="Wei J."/>
            <person name="Que T."/>
            <person name="Du C."/>
            <person name="Cheng J."/>
            <person name="Dai P."/>
            <person name="Han X."/>
            <person name="Huang E."/>
            <person name="Gao Y."/>
            <person name="Liu J."/>
            <person name="Shao H."/>
            <person name="Ye R."/>
            <person name="Li L."/>
            <person name="Wei W."/>
            <person name="Wang X."/>
            <person name="Wang C."/>
            <person name="Yang T."/>
            <person name="Huo Q."/>
            <person name="Li W."/>
            <person name="Guo W."/>
            <person name="Chen H."/>
            <person name="Zhou L."/>
            <person name="Ni X."/>
            <person name="Tian J."/>
            <person name="Zhou Y."/>
            <person name="Sheng Y."/>
            <person name="Liu T."/>
            <person name="Pan Y."/>
            <person name="Xia L."/>
            <person name="Li J."/>
            <person name="Zhao F."/>
            <person name="Cao W."/>
        </authorList>
    </citation>
    <scope>NUCLEOTIDE SEQUENCE</scope>
    <source>
        <strain evidence="1">Hyas-2018</strain>
    </source>
</reference>
<proteinExistence type="predicted"/>
<evidence type="ECO:0000313" key="2">
    <source>
        <dbReference type="Proteomes" id="UP000821845"/>
    </source>
</evidence>
<gene>
    <name evidence="1" type="ORF">HPB50_008035</name>
</gene>